<name>A0A7W9FF56_9CAUL</name>
<feature type="compositionally biased region" description="Low complexity" evidence="1">
    <location>
        <begin position="50"/>
        <end position="66"/>
    </location>
</feature>
<accession>A0A7W9FF56</accession>
<reference evidence="3 4" key="1">
    <citation type="submission" date="2020-08" db="EMBL/GenBank/DDBJ databases">
        <title>Genomic Encyclopedia of Type Strains, Phase IV (KMG-IV): sequencing the most valuable type-strain genomes for metagenomic binning, comparative biology and taxonomic classification.</title>
        <authorList>
            <person name="Goeker M."/>
        </authorList>
    </citation>
    <scope>NUCLEOTIDE SEQUENCE [LARGE SCALE GENOMIC DNA]</scope>
    <source>
        <strain evidence="3 4">DSM 4737</strain>
    </source>
</reference>
<keyword evidence="2" id="KW-0732">Signal</keyword>
<evidence type="ECO:0000256" key="2">
    <source>
        <dbReference type="SAM" id="SignalP"/>
    </source>
</evidence>
<proteinExistence type="predicted"/>
<feature type="signal peptide" evidence="2">
    <location>
        <begin position="1"/>
        <end position="29"/>
    </location>
</feature>
<evidence type="ECO:0000313" key="3">
    <source>
        <dbReference type="EMBL" id="MBB5747072.1"/>
    </source>
</evidence>
<protein>
    <recommendedName>
        <fullName evidence="5">Lipoprotein</fullName>
    </recommendedName>
</protein>
<keyword evidence="4" id="KW-1185">Reference proteome</keyword>
<comment type="caution">
    <text evidence="3">The sequence shown here is derived from an EMBL/GenBank/DDBJ whole genome shotgun (WGS) entry which is preliminary data.</text>
</comment>
<feature type="chain" id="PRO_5030642800" description="Lipoprotein" evidence="2">
    <location>
        <begin position="30"/>
        <end position="75"/>
    </location>
</feature>
<dbReference type="PROSITE" id="PS51257">
    <property type="entry name" value="PROKAR_LIPOPROTEIN"/>
    <property type="match status" value="1"/>
</dbReference>
<evidence type="ECO:0008006" key="5">
    <source>
        <dbReference type="Google" id="ProtNLM"/>
    </source>
</evidence>
<evidence type="ECO:0000313" key="4">
    <source>
        <dbReference type="Proteomes" id="UP000545037"/>
    </source>
</evidence>
<feature type="region of interest" description="Disordered" evidence="1">
    <location>
        <begin position="32"/>
        <end position="75"/>
    </location>
</feature>
<dbReference type="RefSeq" id="WP_183214018.1">
    <property type="nucleotide sequence ID" value="NZ_JACHOR010000004.1"/>
</dbReference>
<gene>
    <name evidence="3" type="ORF">GGR13_002679</name>
</gene>
<dbReference type="Proteomes" id="UP000545037">
    <property type="component" value="Unassembled WGS sequence"/>
</dbReference>
<sequence>MPFLRTSSRVVSIALAVQALFACATFRPADPPVCDGRHRRPANPYGSILSPAAPHTPAPAADASSSIDPGEGGCT</sequence>
<organism evidence="3 4">
    <name type="scientific">Brevundimonas variabilis</name>
    <dbReference type="NCBI Taxonomy" id="74312"/>
    <lineage>
        <taxon>Bacteria</taxon>
        <taxon>Pseudomonadati</taxon>
        <taxon>Pseudomonadota</taxon>
        <taxon>Alphaproteobacteria</taxon>
        <taxon>Caulobacterales</taxon>
        <taxon>Caulobacteraceae</taxon>
        <taxon>Brevundimonas</taxon>
    </lineage>
</organism>
<dbReference type="EMBL" id="JACHOR010000004">
    <property type="protein sequence ID" value="MBB5747072.1"/>
    <property type="molecule type" value="Genomic_DNA"/>
</dbReference>
<dbReference type="AlphaFoldDB" id="A0A7W9FF56"/>
<evidence type="ECO:0000256" key="1">
    <source>
        <dbReference type="SAM" id="MobiDB-lite"/>
    </source>
</evidence>